<dbReference type="Proteomes" id="UP000298324">
    <property type="component" value="Unassembled WGS sequence"/>
</dbReference>
<dbReference type="SMART" id="SM00909">
    <property type="entry name" value="Germane"/>
    <property type="match status" value="1"/>
</dbReference>
<dbReference type="Pfam" id="PF10646">
    <property type="entry name" value="Germane"/>
    <property type="match status" value="1"/>
</dbReference>
<dbReference type="AlphaFoldDB" id="A0A4Y7R9A3"/>
<dbReference type="EMBL" id="QFGA01000002">
    <property type="protein sequence ID" value="TEB05524.1"/>
    <property type="molecule type" value="Genomic_DNA"/>
</dbReference>
<dbReference type="InterPro" id="IPR019606">
    <property type="entry name" value="GerMN"/>
</dbReference>
<reference evidence="2 3" key="1">
    <citation type="journal article" date="2018" name="Environ. Microbiol.">
        <title>Novel energy conservation strategies and behaviour of Pelotomaculum schinkii driving syntrophic propionate catabolism.</title>
        <authorList>
            <person name="Hidalgo-Ahumada C.A.P."/>
            <person name="Nobu M.K."/>
            <person name="Narihiro T."/>
            <person name="Tamaki H."/>
            <person name="Liu W.T."/>
            <person name="Kamagata Y."/>
            <person name="Stams A.J.M."/>
            <person name="Imachi H."/>
            <person name="Sousa D.Z."/>
        </authorList>
    </citation>
    <scope>NUCLEOTIDE SEQUENCE [LARGE SCALE GENOMIC DNA]</scope>
    <source>
        <strain evidence="2 3">HH</strain>
    </source>
</reference>
<gene>
    <name evidence="2" type="ORF">Psch_02565</name>
</gene>
<organism evidence="2 3">
    <name type="scientific">Pelotomaculum schinkii</name>
    <dbReference type="NCBI Taxonomy" id="78350"/>
    <lineage>
        <taxon>Bacteria</taxon>
        <taxon>Bacillati</taxon>
        <taxon>Bacillota</taxon>
        <taxon>Clostridia</taxon>
        <taxon>Eubacteriales</taxon>
        <taxon>Desulfotomaculaceae</taxon>
        <taxon>Pelotomaculum</taxon>
    </lineage>
</organism>
<evidence type="ECO:0000259" key="1">
    <source>
        <dbReference type="SMART" id="SM00909"/>
    </source>
</evidence>
<name>A0A4Y7R9A3_9FIRM</name>
<comment type="caution">
    <text evidence="2">The sequence shown here is derived from an EMBL/GenBank/DDBJ whole genome shotgun (WGS) entry which is preliminary data.</text>
</comment>
<sequence length="194" mass="21133">MSKFKNRWIKLFLLVVGLGAAAFLLGAYAPIFNQQVENPAGNTPEPLSQGAGEETRELVLYFSDEQAMCLVPEKRQVAVQGDNIGEAVVKELIKGPESHLLQRTLPEETRLLSLSVRQETAYADFSKEIKNSNYAGSAGEIALVYSVVNSLAEVPGITKVQFLVEGKEVETLYGHIDTGSPISPDRKLVKTGTP</sequence>
<accession>A0A4Y7R9A3</accession>
<feature type="domain" description="GerMN" evidence="1">
    <location>
        <begin position="85"/>
        <end position="173"/>
    </location>
</feature>
<evidence type="ECO:0000313" key="2">
    <source>
        <dbReference type="EMBL" id="TEB05524.1"/>
    </source>
</evidence>
<keyword evidence="3" id="KW-1185">Reference proteome</keyword>
<dbReference type="RefSeq" id="WP_190240538.1">
    <property type="nucleotide sequence ID" value="NZ_QFGA01000002.1"/>
</dbReference>
<protein>
    <submittedName>
        <fullName evidence="2">Sporulation and spore germination</fullName>
    </submittedName>
</protein>
<proteinExistence type="predicted"/>
<evidence type="ECO:0000313" key="3">
    <source>
        <dbReference type="Proteomes" id="UP000298324"/>
    </source>
</evidence>